<feature type="region of interest" description="Disordered" evidence="1">
    <location>
        <begin position="238"/>
        <end position="262"/>
    </location>
</feature>
<gene>
    <name evidence="2" type="ORF">FRX31_013864</name>
</gene>
<reference evidence="2 3" key="1">
    <citation type="submission" date="2020-06" db="EMBL/GenBank/DDBJ databases">
        <title>Transcriptomic and genomic resources for Thalictrum thalictroides and T. hernandezii: Facilitating candidate gene discovery in an emerging model plant lineage.</title>
        <authorList>
            <person name="Arias T."/>
            <person name="Riano-Pachon D.M."/>
            <person name="Di Stilio V.S."/>
        </authorList>
    </citation>
    <scope>NUCLEOTIDE SEQUENCE [LARGE SCALE GENOMIC DNA]</scope>
    <source>
        <strain evidence="3">cv. WT478/WT964</strain>
        <tissue evidence="2">Leaves</tissue>
    </source>
</reference>
<dbReference type="InterPro" id="IPR029071">
    <property type="entry name" value="Ubiquitin-like_domsf"/>
</dbReference>
<organism evidence="2 3">
    <name type="scientific">Thalictrum thalictroides</name>
    <name type="common">Rue-anemone</name>
    <name type="synonym">Anemone thalictroides</name>
    <dbReference type="NCBI Taxonomy" id="46969"/>
    <lineage>
        <taxon>Eukaryota</taxon>
        <taxon>Viridiplantae</taxon>
        <taxon>Streptophyta</taxon>
        <taxon>Embryophyta</taxon>
        <taxon>Tracheophyta</taxon>
        <taxon>Spermatophyta</taxon>
        <taxon>Magnoliopsida</taxon>
        <taxon>Ranunculales</taxon>
        <taxon>Ranunculaceae</taxon>
        <taxon>Thalictroideae</taxon>
        <taxon>Thalictrum</taxon>
    </lineage>
</organism>
<dbReference type="Proteomes" id="UP000554482">
    <property type="component" value="Unassembled WGS sequence"/>
</dbReference>
<evidence type="ECO:0000313" key="3">
    <source>
        <dbReference type="Proteomes" id="UP000554482"/>
    </source>
</evidence>
<evidence type="ECO:0000256" key="1">
    <source>
        <dbReference type="SAM" id="MobiDB-lite"/>
    </source>
</evidence>
<dbReference type="SUPFAM" id="SSF54236">
    <property type="entry name" value="Ubiquitin-like"/>
    <property type="match status" value="2"/>
</dbReference>
<keyword evidence="3" id="KW-1185">Reference proteome</keyword>
<evidence type="ECO:0000313" key="2">
    <source>
        <dbReference type="EMBL" id="KAF5196549.1"/>
    </source>
</evidence>
<accession>A0A7J6WGU4</accession>
<protein>
    <recommendedName>
        <fullName evidence="4">Ubiquitin-like domain-containing protein</fullName>
    </recommendedName>
</protein>
<feature type="compositionally biased region" description="Acidic residues" evidence="1">
    <location>
        <begin position="240"/>
        <end position="252"/>
    </location>
</feature>
<dbReference type="AlphaFoldDB" id="A0A7J6WGU4"/>
<dbReference type="EMBL" id="JABWDY010015834">
    <property type="protein sequence ID" value="KAF5196549.1"/>
    <property type="molecule type" value="Genomic_DNA"/>
</dbReference>
<evidence type="ECO:0008006" key="4">
    <source>
        <dbReference type="Google" id="ProtNLM"/>
    </source>
</evidence>
<proteinExistence type="predicted"/>
<comment type="caution">
    <text evidence="2">The sequence shown here is derived from an EMBL/GenBank/DDBJ whole genome shotgun (WGS) entry which is preliminary data.</text>
</comment>
<name>A0A7J6WGU4_THATH</name>
<sequence>MARVRCMSSGVLKVIDEEILTVGELQFYIEQYYGIPIKHQILIYNKEALLYNRKRLDEVVATIAEDNEFKVYTKFTPQNVSIHVLLKSEKWFYINIHSQRSVIDLKKLIDVKYGLSPHRQKLTMGKSSKPMAEWNILDEQLIQDPEKGSPEILLEEIPIVDNQKLCINVEKGKGGIVFDKMVVGKSDTIYTLHGMVRRAGIASGHNFYFQWGEKRLLGTDSFAYCGIPDMTTLLLVAPDGDGDGPDNNEDDNWYSLARTSSS</sequence>